<accession>A0ABY8IXH9</accession>
<organism evidence="3 4">
    <name type="scientific">Halobacillus naozhouensis</name>
    <dbReference type="NCBI Taxonomy" id="554880"/>
    <lineage>
        <taxon>Bacteria</taxon>
        <taxon>Bacillati</taxon>
        <taxon>Bacillota</taxon>
        <taxon>Bacilli</taxon>
        <taxon>Bacillales</taxon>
        <taxon>Bacillaceae</taxon>
        <taxon>Halobacillus</taxon>
    </lineage>
</organism>
<dbReference type="GO" id="GO:0008761">
    <property type="term" value="F:UDP-N-acetylglucosamine 2-epimerase activity"/>
    <property type="evidence" value="ECO:0007669"/>
    <property type="project" value="UniProtKB-EC"/>
</dbReference>
<evidence type="ECO:0000313" key="3">
    <source>
        <dbReference type="EMBL" id="WFT73913.1"/>
    </source>
</evidence>
<dbReference type="NCBIfam" id="TIGR00236">
    <property type="entry name" value="wecB"/>
    <property type="match status" value="1"/>
</dbReference>
<name>A0ABY8IXH9_9BACI</name>
<reference evidence="3 4" key="1">
    <citation type="submission" date="2023-04" db="EMBL/GenBank/DDBJ databases">
        <title>Genome sequence of Halobacillus naozhouensis KACC 21980.</title>
        <authorList>
            <person name="Kim S."/>
            <person name="Heo J."/>
            <person name="Kwon S.-W."/>
        </authorList>
    </citation>
    <scope>NUCLEOTIDE SEQUENCE [LARGE SCALE GENOMIC DNA]</scope>
    <source>
        <strain evidence="3 4">KCTC 13234</strain>
    </source>
</reference>
<dbReference type="PANTHER" id="PTHR43174">
    <property type="entry name" value="UDP-N-ACETYLGLUCOSAMINE 2-EPIMERASE"/>
    <property type="match status" value="1"/>
</dbReference>
<protein>
    <submittedName>
        <fullName evidence="3">UDP-N-acetylglucosamine 2-epimerase (Non-hydrolyzing)</fullName>
        <ecNumber evidence="3">5.1.3.14</ecNumber>
    </submittedName>
</protein>
<dbReference type="CDD" id="cd03786">
    <property type="entry name" value="GTB_UDP-GlcNAc_2-Epimerase"/>
    <property type="match status" value="1"/>
</dbReference>
<dbReference type="InterPro" id="IPR003331">
    <property type="entry name" value="UDP_GlcNAc_Epimerase_2_dom"/>
</dbReference>
<proteinExistence type="inferred from homology"/>
<evidence type="ECO:0000313" key="4">
    <source>
        <dbReference type="Proteomes" id="UP001221597"/>
    </source>
</evidence>
<dbReference type="EC" id="5.1.3.14" evidence="3"/>
<sequence length="357" mass="39902">MKILTVVGARPQFIKASMVSKILQSYSAIEEIMVHTGQHYDDNMSAIFFQQLNLPKPDYYLGVGSGSHGKQTAAMLSELEKVITTVHPDVVLVYGDTNSTLAGSLAASKLHIPVAHIEAGLRSFNKKMPEEINRMITDHLSEYLFCPSNIAIENLRREGIEKGVYQVGDIMYESVLQFKPYALQQSSILKDLSLSENNYYLATIHRAENTDDPARLTSIFEALQQLEMEVVLPLHPRTKSKIGQFKLTSIISSSSIKLVEPLNYLDMLAIASKARAILTDSGGLQKEAYMLQVPCITLRDETEWEETVKHGWNHLVGSSTKKIVEIVDTLPIPKEHPLLFGDGKTSEKIIEILTKNF</sequence>
<dbReference type="PANTHER" id="PTHR43174:SF1">
    <property type="entry name" value="UDP-N-ACETYLGLUCOSAMINE 2-EPIMERASE"/>
    <property type="match status" value="1"/>
</dbReference>
<dbReference type="RefSeq" id="WP_283075919.1">
    <property type="nucleotide sequence ID" value="NZ_CP121671.1"/>
</dbReference>
<dbReference type="InterPro" id="IPR029767">
    <property type="entry name" value="WecB-like"/>
</dbReference>
<feature type="domain" description="UDP-N-acetylglucosamine 2-epimerase" evidence="2">
    <location>
        <begin position="23"/>
        <end position="353"/>
    </location>
</feature>
<comment type="similarity">
    <text evidence="1">Belongs to the UDP-N-acetylglucosamine 2-epimerase family.</text>
</comment>
<dbReference type="EMBL" id="CP121671">
    <property type="protein sequence ID" value="WFT73913.1"/>
    <property type="molecule type" value="Genomic_DNA"/>
</dbReference>
<evidence type="ECO:0000259" key="2">
    <source>
        <dbReference type="Pfam" id="PF02350"/>
    </source>
</evidence>
<keyword evidence="1 3" id="KW-0413">Isomerase</keyword>
<evidence type="ECO:0000256" key="1">
    <source>
        <dbReference type="RuleBase" id="RU003513"/>
    </source>
</evidence>
<gene>
    <name evidence="3" type="primary">wecB</name>
    <name evidence="3" type="ORF">P9989_16280</name>
</gene>
<dbReference type="Proteomes" id="UP001221597">
    <property type="component" value="Chromosome"/>
</dbReference>
<dbReference type="Gene3D" id="3.40.50.2000">
    <property type="entry name" value="Glycogen Phosphorylase B"/>
    <property type="match status" value="2"/>
</dbReference>
<dbReference type="Pfam" id="PF02350">
    <property type="entry name" value="Epimerase_2"/>
    <property type="match status" value="1"/>
</dbReference>
<dbReference type="SUPFAM" id="SSF53756">
    <property type="entry name" value="UDP-Glycosyltransferase/glycogen phosphorylase"/>
    <property type="match status" value="1"/>
</dbReference>
<keyword evidence="4" id="KW-1185">Reference proteome</keyword>